<feature type="compositionally biased region" description="Basic and acidic residues" evidence="6">
    <location>
        <begin position="144"/>
        <end position="159"/>
    </location>
</feature>
<keyword evidence="3" id="KW-0735">Signal-anchor</keyword>
<dbReference type="Gene3D" id="3.40.30.10">
    <property type="entry name" value="Glutaredoxin"/>
    <property type="match status" value="1"/>
</dbReference>
<dbReference type="InterPro" id="IPR013766">
    <property type="entry name" value="Thioredoxin_domain"/>
</dbReference>
<feature type="domain" description="Thioredoxin" evidence="7">
    <location>
        <begin position="190"/>
        <end position="332"/>
    </location>
</feature>
<gene>
    <name evidence="8" type="ORF">SAMN05216498_0653</name>
</gene>
<evidence type="ECO:0000256" key="6">
    <source>
        <dbReference type="SAM" id="MobiDB-lite"/>
    </source>
</evidence>
<sequence>MTRFILFIVIAISTLSVAVLLSNTSHSSYTTSILDDQFKDDSEKIFGTINHYFEHGYELNEKDVQSFEEYILKYKSDEKTTKETNIYDLVVNIILDAKDSYEVNQREDAYALRDALEMYLTHRQELKGYISPDDSGLEMVADKSVKQDDNKGDSLKNSESDDDDGNTDSVVSANVAEDKEKEHTDSTNLGSAGDKAPDFQLKQINKNNELETIRLSDLEGKGVILNFWTSFCKPCEAEMSYMQKLYEEYQDKGIEIVGINLDASELVVHRFIDKHDLTFPTSHDKNSKVRDLYKIGPIPSTFFISPDGEIDEIVEGVLTLEKLEQHFKQIQPK</sequence>
<dbReference type="EMBL" id="FNIG01000001">
    <property type="protein sequence ID" value="SDM81114.1"/>
    <property type="molecule type" value="Genomic_DNA"/>
</dbReference>
<evidence type="ECO:0000256" key="4">
    <source>
        <dbReference type="ARBA" id="ARBA00023157"/>
    </source>
</evidence>
<dbReference type="SUPFAM" id="SSF52833">
    <property type="entry name" value="Thioredoxin-like"/>
    <property type="match status" value="1"/>
</dbReference>
<evidence type="ECO:0000256" key="1">
    <source>
        <dbReference type="ARBA" id="ARBA00004196"/>
    </source>
</evidence>
<dbReference type="InterPro" id="IPR036249">
    <property type="entry name" value="Thioredoxin-like_sf"/>
</dbReference>
<keyword evidence="9" id="KW-1185">Reference proteome</keyword>
<reference evidence="8 9" key="1">
    <citation type="submission" date="2016-10" db="EMBL/GenBank/DDBJ databases">
        <authorList>
            <person name="de Groot N.N."/>
        </authorList>
    </citation>
    <scope>NUCLEOTIDE SEQUENCE [LARGE SCALE GENOMIC DNA]</scope>
    <source>
        <strain evidence="8 9">CGMCC 1.3442</strain>
    </source>
</reference>
<keyword evidence="4" id="KW-1015">Disulfide bond</keyword>
<proteinExistence type="predicted"/>
<dbReference type="InterPro" id="IPR050553">
    <property type="entry name" value="Thioredoxin_ResA/DsbE_sf"/>
</dbReference>
<evidence type="ECO:0000256" key="3">
    <source>
        <dbReference type="ARBA" id="ARBA00022968"/>
    </source>
</evidence>
<dbReference type="GO" id="GO:0016209">
    <property type="term" value="F:antioxidant activity"/>
    <property type="evidence" value="ECO:0007669"/>
    <property type="project" value="InterPro"/>
</dbReference>
<dbReference type="InterPro" id="IPR000866">
    <property type="entry name" value="AhpC/TSA"/>
</dbReference>
<evidence type="ECO:0000313" key="8">
    <source>
        <dbReference type="EMBL" id="SDM81114.1"/>
    </source>
</evidence>
<dbReference type="AlphaFoldDB" id="A0A1G9W962"/>
<dbReference type="GO" id="GO:0030313">
    <property type="term" value="C:cell envelope"/>
    <property type="evidence" value="ECO:0007669"/>
    <property type="project" value="UniProtKB-SubCell"/>
</dbReference>
<dbReference type="NCBIfam" id="NF002854">
    <property type="entry name" value="PRK03147.1"/>
    <property type="match status" value="1"/>
</dbReference>
<comment type="subcellular location">
    <subcellularLocation>
        <location evidence="1">Cell envelope</location>
    </subcellularLocation>
</comment>
<evidence type="ECO:0000256" key="2">
    <source>
        <dbReference type="ARBA" id="ARBA00022748"/>
    </source>
</evidence>
<protein>
    <submittedName>
        <fullName evidence="8">Peroxiredoxin</fullName>
    </submittedName>
</protein>
<dbReference type="PANTHER" id="PTHR42852:SF6">
    <property type="entry name" value="THIOL:DISULFIDE INTERCHANGE PROTEIN DSBE"/>
    <property type="match status" value="1"/>
</dbReference>
<keyword evidence="5" id="KW-0676">Redox-active center</keyword>
<dbReference type="CDD" id="cd02966">
    <property type="entry name" value="TlpA_like_family"/>
    <property type="match status" value="1"/>
</dbReference>
<accession>A0A1G9W962</accession>
<dbReference type="GO" id="GO:0016491">
    <property type="term" value="F:oxidoreductase activity"/>
    <property type="evidence" value="ECO:0007669"/>
    <property type="project" value="InterPro"/>
</dbReference>
<keyword evidence="3" id="KW-0812">Transmembrane</keyword>
<dbReference type="GO" id="GO:0017004">
    <property type="term" value="P:cytochrome complex assembly"/>
    <property type="evidence" value="ECO:0007669"/>
    <property type="project" value="UniProtKB-KW"/>
</dbReference>
<dbReference type="PANTHER" id="PTHR42852">
    <property type="entry name" value="THIOL:DISULFIDE INTERCHANGE PROTEIN DSBE"/>
    <property type="match status" value="1"/>
</dbReference>
<evidence type="ECO:0000313" key="9">
    <source>
        <dbReference type="Proteomes" id="UP000199334"/>
    </source>
</evidence>
<dbReference type="STRING" id="237069.SAMN05216498_0653"/>
<evidence type="ECO:0000259" key="7">
    <source>
        <dbReference type="PROSITE" id="PS51352"/>
    </source>
</evidence>
<dbReference type="Proteomes" id="UP000199334">
    <property type="component" value="Unassembled WGS sequence"/>
</dbReference>
<feature type="region of interest" description="Disordered" evidence="6">
    <location>
        <begin position="144"/>
        <end position="198"/>
    </location>
</feature>
<dbReference type="Pfam" id="PF00578">
    <property type="entry name" value="AhpC-TSA"/>
    <property type="match status" value="1"/>
</dbReference>
<dbReference type="RefSeq" id="WP_307723625.1">
    <property type="nucleotide sequence ID" value="NZ_BJVZ01000003.1"/>
</dbReference>
<dbReference type="PROSITE" id="PS51352">
    <property type="entry name" value="THIOREDOXIN_2"/>
    <property type="match status" value="1"/>
</dbReference>
<keyword evidence="2" id="KW-0201">Cytochrome c-type biogenesis</keyword>
<name>A0A1G9W962_9BACI</name>
<feature type="compositionally biased region" description="Basic and acidic residues" evidence="6">
    <location>
        <begin position="176"/>
        <end position="185"/>
    </location>
</feature>
<evidence type="ECO:0000256" key="5">
    <source>
        <dbReference type="ARBA" id="ARBA00023284"/>
    </source>
</evidence>
<organism evidence="8 9">
    <name type="scientific">Tenuibacillus multivorans</name>
    <dbReference type="NCBI Taxonomy" id="237069"/>
    <lineage>
        <taxon>Bacteria</taxon>
        <taxon>Bacillati</taxon>
        <taxon>Bacillota</taxon>
        <taxon>Bacilli</taxon>
        <taxon>Bacillales</taxon>
        <taxon>Bacillaceae</taxon>
        <taxon>Tenuibacillus</taxon>
    </lineage>
</organism>